<gene>
    <name evidence="1" type="ORF">GGP61_001579</name>
</gene>
<dbReference type="EMBL" id="JANUAE010000004">
    <property type="protein sequence ID" value="MCS3709975.1"/>
    <property type="molecule type" value="Genomic_DNA"/>
</dbReference>
<sequence>MSFPNVDSERRDWDDGEQERLEEVFEKVWGAISAQVKYKVALSTSTSKEVVFTVDGEHRLFVRPERFTCRRETIGEDRTIERDGFGIYVEQRTGGSRTVPPHLEEYRQEGVVGVGTVARRIAVLPLTIRAESAVETWQYAQMLCAEKEAGGSEGEGAF</sequence>
<dbReference type="RefSeq" id="WP_259123980.1">
    <property type="nucleotide sequence ID" value="NZ_JANTZO010000005.1"/>
</dbReference>
<name>A0A9X2TF02_9BACT</name>
<proteinExistence type="predicted"/>
<dbReference type="AlphaFoldDB" id="A0A9X2TF02"/>
<comment type="caution">
    <text evidence="1">The sequence shown here is derived from an EMBL/GenBank/DDBJ whole genome shotgun (WGS) entry which is preliminary data.</text>
</comment>
<protein>
    <submittedName>
        <fullName evidence="1">Uncharacterized protein</fullName>
    </submittedName>
</protein>
<dbReference type="Proteomes" id="UP001155057">
    <property type="component" value="Unassembled WGS sequence"/>
</dbReference>
<accession>A0A9X2TF02</accession>
<reference evidence="1" key="1">
    <citation type="submission" date="2022-08" db="EMBL/GenBank/DDBJ databases">
        <title>Genomic Encyclopedia of Type Strains, Phase V (KMG-V): Genome sequencing to study the core and pangenomes of soil and plant-associated prokaryotes.</title>
        <authorList>
            <person name="Whitman W."/>
        </authorList>
    </citation>
    <scope>NUCLEOTIDE SEQUENCE</scope>
    <source>
        <strain evidence="1">SP3049</strain>
    </source>
</reference>
<evidence type="ECO:0000313" key="1">
    <source>
        <dbReference type="EMBL" id="MCS3709975.1"/>
    </source>
</evidence>
<evidence type="ECO:0000313" key="2">
    <source>
        <dbReference type="Proteomes" id="UP001155057"/>
    </source>
</evidence>
<organism evidence="1 2">
    <name type="scientific">Salinibacter ruber</name>
    <dbReference type="NCBI Taxonomy" id="146919"/>
    <lineage>
        <taxon>Bacteria</taxon>
        <taxon>Pseudomonadati</taxon>
        <taxon>Rhodothermota</taxon>
        <taxon>Rhodothermia</taxon>
        <taxon>Rhodothermales</taxon>
        <taxon>Salinibacteraceae</taxon>
        <taxon>Salinibacter</taxon>
    </lineage>
</organism>